<name>A0AAI8FL39_9BURK</name>
<reference evidence="1 2" key="1">
    <citation type="submission" date="2014-06" db="EMBL/GenBank/DDBJ databases">
        <authorList>
            <person name="Bishop-Lilly K.A."/>
            <person name="Broomall S.M."/>
            <person name="Chain P.S."/>
            <person name="Chertkov O."/>
            <person name="Coyne S.R."/>
            <person name="Daligault H.E."/>
            <person name="Davenport K.W."/>
            <person name="Erkkila T."/>
            <person name="Frey K.G."/>
            <person name="Gibbons H.S."/>
            <person name="Gu W."/>
            <person name="Jaissle J."/>
            <person name="Johnson S.L."/>
            <person name="Koroleva G.I."/>
            <person name="Ladner J.T."/>
            <person name="Lo C.-C."/>
            <person name="Minogue T.D."/>
            <person name="Munk C."/>
            <person name="Palacios G.F."/>
            <person name="Redden C.L."/>
            <person name="Rosenzweig C.N."/>
            <person name="Scholz M.B."/>
            <person name="Teshima H."/>
            <person name="Xu Y."/>
        </authorList>
    </citation>
    <scope>NUCLEOTIDE SEQUENCE [LARGE SCALE GENOMIC DNA]</scope>
    <source>
        <strain evidence="1 2">EO147</strain>
    </source>
</reference>
<protein>
    <submittedName>
        <fullName evidence="1">Uncharacterized protein</fullName>
    </submittedName>
</protein>
<dbReference type="KEGG" id="bok:DM82_2383"/>
<dbReference type="EMBL" id="CP008726">
    <property type="protein sequence ID" value="AIO65116.1"/>
    <property type="molecule type" value="Genomic_DNA"/>
</dbReference>
<gene>
    <name evidence="1" type="ORF">DM82_2383</name>
</gene>
<sequence length="50" mass="4988">MRTGAAGRNRIRRVPGRVAAPERRVAAGSAVAADVAAPAPAGDRAFAFAG</sequence>
<accession>A0AAI8FL39</accession>
<organism evidence="1 2">
    <name type="scientific">Burkholderia oklahomensis</name>
    <dbReference type="NCBI Taxonomy" id="342113"/>
    <lineage>
        <taxon>Bacteria</taxon>
        <taxon>Pseudomonadati</taxon>
        <taxon>Pseudomonadota</taxon>
        <taxon>Betaproteobacteria</taxon>
        <taxon>Burkholderiales</taxon>
        <taxon>Burkholderiaceae</taxon>
        <taxon>Burkholderia</taxon>
        <taxon>pseudomallei group</taxon>
    </lineage>
</organism>
<dbReference type="Proteomes" id="UP000029424">
    <property type="component" value="Chromosome 1"/>
</dbReference>
<dbReference type="AlphaFoldDB" id="A0AAI8FL39"/>
<keyword evidence="2" id="KW-1185">Reference proteome</keyword>
<proteinExistence type="predicted"/>
<evidence type="ECO:0000313" key="1">
    <source>
        <dbReference type="EMBL" id="AIO65116.1"/>
    </source>
</evidence>
<evidence type="ECO:0000313" key="2">
    <source>
        <dbReference type="Proteomes" id="UP000029424"/>
    </source>
</evidence>